<keyword evidence="1" id="KW-0472">Membrane</keyword>
<feature type="transmembrane region" description="Helical" evidence="1">
    <location>
        <begin position="36"/>
        <end position="58"/>
    </location>
</feature>
<dbReference type="InterPro" id="IPR036465">
    <property type="entry name" value="vWFA_dom_sf"/>
</dbReference>
<name>A0A1M6GZK6_9RHOB</name>
<evidence type="ECO:0000313" key="3">
    <source>
        <dbReference type="EMBL" id="SHJ15315.1"/>
    </source>
</evidence>
<protein>
    <submittedName>
        <fullName evidence="3">Putative Flp pilus-assembly TadE/G-like</fullName>
    </submittedName>
</protein>
<dbReference type="Gene3D" id="3.40.50.410">
    <property type="entry name" value="von Willebrand factor, type A domain"/>
    <property type="match status" value="1"/>
</dbReference>
<dbReference type="AlphaFoldDB" id="A0A1M6GZK6"/>
<sequence>MKAGNTIRAVLTAGRPTSGAGRRAIARFAADEGGAMLIFLLFLVILVLMIGGASVDYVRFESDRARLQSMLDRATLAAADLEQTIDSETVVRDFARREGLADNITSVTVRNEFNSRTVEASASLRHNTIFLPLLGIDEMTVLSSSEAREDVLDIEVMMVLDVSGSMAGEKIENLELAALNFVDILKEDDPDDRVTIGIVPFNGQVNLGPTLAGRYLTPTTTAAGYYNVTSHPYRRNVACVDLPPSVYTGSDISHSMLLPATGYADLFTAPYRYSWSYTPPDYNRPNTNNMWCQDSTANQVLLPTGDIGDLQDAIRGLDAVGATSINAGLRWGLTFVDEDERDFFNQLRAAGHMGPEMANRPFEQNETNTMKVVVLMTDGEHFAEERLNPGYRSGESPIWRASDGRYSIYHSWRGGSNRYWWPHSGEWKSYPYPSSTTAVRQDWRQIWEEVRVQYVAWELYARASGNTNTYYNTLDAFRSQTGTATMDAQLRRICDDARDDDIVIFGVSFQAPQNGRQLIFDCSFTPSHFYDAEVDDVQDVFEAIANQIQSLRLVQ</sequence>
<dbReference type="InterPro" id="IPR028087">
    <property type="entry name" value="Tad_N"/>
</dbReference>
<dbReference type="OrthoDB" id="7522752at2"/>
<proteinExistence type="predicted"/>
<dbReference type="SUPFAM" id="SSF53300">
    <property type="entry name" value="vWA-like"/>
    <property type="match status" value="1"/>
</dbReference>
<gene>
    <name evidence="3" type="ORF">SAMN05444417_3017</name>
</gene>
<keyword evidence="4" id="KW-1185">Reference proteome</keyword>
<accession>A0A1M6GZK6</accession>
<dbReference type="RefSeq" id="WP_083601408.1">
    <property type="nucleotide sequence ID" value="NZ_FQYO01000005.1"/>
</dbReference>
<organism evidence="3 4">
    <name type="scientific">Wenxinia saemankumensis</name>
    <dbReference type="NCBI Taxonomy" id="1447782"/>
    <lineage>
        <taxon>Bacteria</taxon>
        <taxon>Pseudomonadati</taxon>
        <taxon>Pseudomonadota</taxon>
        <taxon>Alphaproteobacteria</taxon>
        <taxon>Rhodobacterales</taxon>
        <taxon>Roseobacteraceae</taxon>
        <taxon>Wenxinia</taxon>
    </lineage>
</organism>
<dbReference type="STRING" id="1447782.SAMN05444417_3017"/>
<reference evidence="3 4" key="1">
    <citation type="submission" date="2016-11" db="EMBL/GenBank/DDBJ databases">
        <authorList>
            <person name="Jaros S."/>
            <person name="Januszkiewicz K."/>
            <person name="Wedrychowicz H."/>
        </authorList>
    </citation>
    <scope>NUCLEOTIDE SEQUENCE [LARGE SCALE GENOMIC DNA]</scope>
    <source>
        <strain evidence="3 4">DSM 100565</strain>
    </source>
</reference>
<dbReference type="EMBL" id="FQYO01000005">
    <property type="protein sequence ID" value="SHJ15315.1"/>
    <property type="molecule type" value="Genomic_DNA"/>
</dbReference>
<evidence type="ECO:0000256" key="1">
    <source>
        <dbReference type="SAM" id="Phobius"/>
    </source>
</evidence>
<dbReference type="Proteomes" id="UP000184292">
    <property type="component" value="Unassembled WGS sequence"/>
</dbReference>
<evidence type="ECO:0000313" key="4">
    <source>
        <dbReference type="Proteomes" id="UP000184292"/>
    </source>
</evidence>
<feature type="domain" description="Putative Flp pilus-assembly TadG-like N-terminal" evidence="2">
    <location>
        <begin position="34"/>
        <end position="79"/>
    </location>
</feature>
<evidence type="ECO:0000259" key="2">
    <source>
        <dbReference type="Pfam" id="PF13400"/>
    </source>
</evidence>
<keyword evidence="1" id="KW-0812">Transmembrane</keyword>
<dbReference type="Pfam" id="PF13400">
    <property type="entry name" value="Tad"/>
    <property type="match status" value="1"/>
</dbReference>
<keyword evidence="1" id="KW-1133">Transmembrane helix</keyword>